<keyword evidence="3" id="KW-0408">Iron</keyword>
<dbReference type="EMBL" id="JAKEVZ010000003">
    <property type="protein sequence ID" value="MCF1750480.1"/>
    <property type="molecule type" value="Genomic_DNA"/>
</dbReference>
<evidence type="ECO:0000256" key="3">
    <source>
        <dbReference type="ARBA" id="ARBA00023004"/>
    </source>
</evidence>
<proteinExistence type="predicted"/>
<comment type="caution">
    <text evidence="6">The sequence shown here is derived from an EMBL/GenBank/DDBJ whole genome shotgun (WGS) entry which is preliminary data.</text>
</comment>
<dbReference type="Gene3D" id="2.102.10.10">
    <property type="entry name" value="Rieske [2Fe-2S] iron-sulphur domain"/>
    <property type="match status" value="1"/>
</dbReference>
<dbReference type="PROSITE" id="PS51296">
    <property type="entry name" value="RIESKE"/>
    <property type="match status" value="1"/>
</dbReference>
<evidence type="ECO:0000313" key="7">
    <source>
        <dbReference type="Proteomes" id="UP001201449"/>
    </source>
</evidence>
<dbReference type="Proteomes" id="UP001201449">
    <property type="component" value="Unassembled WGS sequence"/>
</dbReference>
<keyword evidence="2" id="KW-0479">Metal-binding</keyword>
<keyword evidence="7" id="KW-1185">Reference proteome</keyword>
<dbReference type="SUPFAM" id="SSF50022">
    <property type="entry name" value="ISP domain"/>
    <property type="match status" value="1"/>
</dbReference>
<keyword evidence="4" id="KW-0411">Iron-sulfur</keyword>
<accession>A0ABS9BSJ5</accession>
<dbReference type="RefSeq" id="WP_234860576.1">
    <property type="nucleotide sequence ID" value="NZ_JAKEVZ010000003.1"/>
</dbReference>
<sequence>MKTFILGHSKEEVLRLVPENSIRLVQLGEEKICLTRKGETVYGFEAFCPHRRVSLAQGFVTPFREVVCPLHQYRFDIKTGSVRLGDCRDLQVFSTELTDVGLKILLPDQ</sequence>
<evidence type="ECO:0000256" key="1">
    <source>
        <dbReference type="ARBA" id="ARBA00022714"/>
    </source>
</evidence>
<keyword evidence="1" id="KW-0001">2Fe-2S</keyword>
<evidence type="ECO:0000256" key="2">
    <source>
        <dbReference type="ARBA" id="ARBA00022723"/>
    </source>
</evidence>
<feature type="domain" description="Rieske" evidence="5">
    <location>
        <begin position="14"/>
        <end position="104"/>
    </location>
</feature>
<name>A0ABS9BSJ5_9BACT</name>
<organism evidence="6 7">
    <name type="scientific">Mariniradius sediminis</name>
    <dbReference type="NCBI Taxonomy" id="2909237"/>
    <lineage>
        <taxon>Bacteria</taxon>
        <taxon>Pseudomonadati</taxon>
        <taxon>Bacteroidota</taxon>
        <taxon>Cytophagia</taxon>
        <taxon>Cytophagales</taxon>
        <taxon>Cyclobacteriaceae</taxon>
        <taxon>Mariniradius</taxon>
    </lineage>
</organism>
<reference evidence="6 7" key="1">
    <citation type="submission" date="2022-01" db="EMBL/GenBank/DDBJ databases">
        <title>Mariniradius saccharolyticus sp. nov., isolated from sediment of a river.</title>
        <authorList>
            <person name="Liu H."/>
        </authorList>
    </citation>
    <scope>NUCLEOTIDE SEQUENCE [LARGE SCALE GENOMIC DNA]</scope>
    <source>
        <strain evidence="6 7">RY-2</strain>
    </source>
</reference>
<dbReference type="InterPro" id="IPR017941">
    <property type="entry name" value="Rieske_2Fe-2S"/>
</dbReference>
<evidence type="ECO:0000313" key="6">
    <source>
        <dbReference type="EMBL" id="MCF1750480.1"/>
    </source>
</evidence>
<protein>
    <submittedName>
        <fullName evidence="6">Rieske 2Fe-2S domain-containing protein</fullName>
    </submittedName>
</protein>
<dbReference type="Pfam" id="PF00355">
    <property type="entry name" value="Rieske"/>
    <property type="match status" value="1"/>
</dbReference>
<gene>
    <name evidence="6" type="ORF">L0U89_05295</name>
</gene>
<evidence type="ECO:0000256" key="4">
    <source>
        <dbReference type="ARBA" id="ARBA00023014"/>
    </source>
</evidence>
<dbReference type="InterPro" id="IPR036922">
    <property type="entry name" value="Rieske_2Fe-2S_sf"/>
</dbReference>
<dbReference type="CDD" id="cd03467">
    <property type="entry name" value="Rieske"/>
    <property type="match status" value="1"/>
</dbReference>
<evidence type="ECO:0000259" key="5">
    <source>
        <dbReference type="PROSITE" id="PS51296"/>
    </source>
</evidence>